<keyword evidence="1" id="KW-0812">Transmembrane</keyword>
<keyword evidence="1" id="KW-0472">Membrane</keyword>
<organism evidence="2 3">
    <name type="scientific">Herbaspirillum lusitanum</name>
    <dbReference type="NCBI Taxonomy" id="213312"/>
    <lineage>
        <taxon>Bacteria</taxon>
        <taxon>Pseudomonadati</taxon>
        <taxon>Pseudomonadota</taxon>
        <taxon>Betaproteobacteria</taxon>
        <taxon>Burkholderiales</taxon>
        <taxon>Oxalobacteraceae</taxon>
        <taxon>Herbaspirillum</taxon>
    </lineage>
</organism>
<evidence type="ECO:0000256" key="1">
    <source>
        <dbReference type="SAM" id="Phobius"/>
    </source>
</evidence>
<keyword evidence="1" id="KW-1133">Transmembrane helix</keyword>
<dbReference type="Proteomes" id="UP001629246">
    <property type="component" value="Unassembled WGS sequence"/>
</dbReference>
<proteinExistence type="predicted"/>
<protein>
    <submittedName>
        <fullName evidence="2">Uncharacterized protein</fullName>
    </submittedName>
</protein>
<reference evidence="2 3" key="1">
    <citation type="journal article" date="2024" name="Chem. Sci.">
        <title>Discovery of megapolipeptins by genome mining of a Burkholderiales bacteria collection.</title>
        <authorList>
            <person name="Paulo B.S."/>
            <person name="Recchia M.J.J."/>
            <person name="Lee S."/>
            <person name="Fergusson C.H."/>
            <person name="Romanowski S.B."/>
            <person name="Hernandez A."/>
            <person name="Krull N."/>
            <person name="Liu D.Y."/>
            <person name="Cavanagh H."/>
            <person name="Bos A."/>
            <person name="Gray C.A."/>
            <person name="Murphy B.T."/>
            <person name="Linington R.G."/>
            <person name="Eustaquio A.S."/>
        </authorList>
    </citation>
    <scope>NUCLEOTIDE SEQUENCE [LARGE SCALE GENOMIC DNA]</scope>
    <source>
        <strain evidence="2 3">RL21-008-BIB-A</strain>
    </source>
</reference>
<evidence type="ECO:0000313" key="3">
    <source>
        <dbReference type="Proteomes" id="UP001629246"/>
    </source>
</evidence>
<evidence type="ECO:0000313" key="2">
    <source>
        <dbReference type="EMBL" id="MFL9927484.1"/>
    </source>
</evidence>
<dbReference type="EMBL" id="JAQQFM010000016">
    <property type="protein sequence ID" value="MFL9927484.1"/>
    <property type="molecule type" value="Genomic_DNA"/>
</dbReference>
<keyword evidence="3" id="KW-1185">Reference proteome</keyword>
<gene>
    <name evidence="2" type="ORF">PQR62_24635</name>
</gene>
<comment type="caution">
    <text evidence="2">The sequence shown here is derived from an EMBL/GenBank/DDBJ whole genome shotgun (WGS) entry which is preliminary data.</text>
</comment>
<feature type="transmembrane region" description="Helical" evidence="1">
    <location>
        <begin position="12"/>
        <end position="31"/>
    </location>
</feature>
<accession>A0ABW9AGW5</accession>
<name>A0ABW9AGW5_9BURK</name>
<dbReference type="RefSeq" id="WP_408160719.1">
    <property type="nucleotide sequence ID" value="NZ_JAQQFM010000016.1"/>
</dbReference>
<sequence>MHFVVESVPGEITLMFVSYLLFCSILMYLFVRTDNEWGRLEVNLNSDRQVQPGTMMFVPVSSTGYGEVDAVAVMKKDFAGTAEMRKSLNKCSAHHEVNCSCFLQRGSEEV</sequence>